<keyword evidence="4" id="KW-1185">Reference proteome</keyword>
<feature type="region of interest" description="Disordered" evidence="1">
    <location>
        <begin position="138"/>
        <end position="161"/>
    </location>
</feature>
<sequence length="161" mass="17656">MKLSTVSRIVLRECNGDTSASSCEKPTSQVLTVGVPAAISGAIVVAAIIVFVYLHFRGRENERREGLRDIRLASRFNHRSSRAPDDHTTTHHPSDHQAAGNSDPYSIPSTSDLRYGRVAPTSMLKAGGYQELQELPSYENSQATTKQSERNERCLTGNNLA</sequence>
<comment type="caution">
    <text evidence="3">The sequence shown here is derived from an EMBL/GenBank/DDBJ whole genome shotgun (WGS) entry which is preliminary data.</text>
</comment>
<name>A0A9W9VM81_9EURO</name>
<evidence type="ECO:0000313" key="4">
    <source>
        <dbReference type="Proteomes" id="UP001147747"/>
    </source>
</evidence>
<feature type="compositionally biased region" description="Polar residues" evidence="1">
    <location>
        <begin position="99"/>
        <end position="112"/>
    </location>
</feature>
<proteinExistence type="predicted"/>
<evidence type="ECO:0000256" key="1">
    <source>
        <dbReference type="SAM" id="MobiDB-lite"/>
    </source>
</evidence>
<organism evidence="3 4">
    <name type="scientific">Penicillium cosmopolitanum</name>
    <dbReference type="NCBI Taxonomy" id="1131564"/>
    <lineage>
        <taxon>Eukaryota</taxon>
        <taxon>Fungi</taxon>
        <taxon>Dikarya</taxon>
        <taxon>Ascomycota</taxon>
        <taxon>Pezizomycotina</taxon>
        <taxon>Eurotiomycetes</taxon>
        <taxon>Eurotiomycetidae</taxon>
        <taxon>Eurotiales</taxon>
        <taxon>Aspergillaceae</taxon>
        <taxon>Penicillium</taxon>
    </lineage>
</organism>
<keyword evidence="2" id="KW-1133">Transmembrane helix</keyword>
<dbReference type="RefSeq" id="XP_056483493.1">
    <property type="nucleotide sequence ID" value="XM_056632873.1"/>
</dbReference>
<keyword evidence="2" id="KW-0472">Membrane</keyword>
<accession>A0A9W9VM81</accession>
<protein>
    <submittedName>
        <fullName evidence="3">Uncharacterized protein</fullName>
    </submittedName>
</protein>
<dbReference type="Proteomes" id="UP001147747">
    <property type="component" value="Unassembled WGS sequence"/>
</dbReference>
<dbReference type="OrthoDB" id="4311686at2759"/>
<dbReference type="GeneID" id="81371853"/>
<dbReference type="EMBL" id="JAPZBU010000009">
    <property type="protein sequence ID" value="KAJ5385695.1"/>
    <property type="molecule type" value="Genomic_DNA"/>
</dbReference>
<evidence type="ECO:0000313" key="3">
    <source>
        <dbReference type="EMBL" id="KAJ5385695.1"/>
    </source>
</evidence>
<reference evidence="3" key="1">
    <citation type="submission" date="2022-12" db="EMBL/GenBank/DDBJ databases">
        <authorList>
            <person name="Petersen C."/>
        </authorList>
    </citation>
    <scope>NUCLEOTIDE SEQUENCE</scope>
    <source>
        <strain evidence="3">IBT 29677</strain>
    </source>
</reference>
<feature type="transmembrane region" description="Helical" evidence="2">
    <location>
        <begin position="35"/>
        <end position="54"/>
    </location>
</feature>
<dbReference type="AlphaFoldDB" id="A0A9W9VM81"/>
<gene>
    <name evidence="3" type="ORF">N7509_008236</name>
</gene>
<feature type="region of interest" description="Disordered" evidence="1">
    <location>
        <begin position="74"/>
        <end position="112"/>
    </location>
</feature>
<keyword evidence="2" id="KW-0812">Transmembrane</keyword>
<evidence type="ECO:0000256" key="2">
    <source>
        <dbReference type="SAM" id="Phobius"/>
    </source>
</evidence>
<reference evidence="3" key="2">
    <citation type="journal article" date="2023" name="IMA Fungus">
        <title>Comparative genomic study of the Penicillium genus elucidates a diverse pangenome and 15 lateral gene transfer events.</title>
        <authorList>
            <person name="Petersen C."/>
            <person name="Sorensen T."/>
            <person name="Nielsen M.R."/>
            <person name="Sondergaard T.E."/>
            <person name="Sorensen J.L."/>
            <person name="Fitzpatrick D.A."/>
            <person name="Frisvad J.C."/>
            <person name="Nielsen K.L."/>
        </authorList>
    </citation>
    <scope>NUCLEOTIDE SEQUENCE</scope>
    <source>
        <strain evidence="3">IBT 29677</strain>
    </source>
</reference>
<feature type="compositionally biased region" description="Basic and acidic residues" evidence="1">
    <location>
        <begin position="82"/>
        <end position="95"/>
    </location>
</feature>